<evidence type="ECO:0000313" key="11">
    <source>
        <dbReference type="EMBL" id="KAJ8924648.1"/>
    </source>
</evidence>
<keyword evidence="12" id="KW-1185">Reference proteome</keyword>
<feature type="domain" description="MHD2" evidence="10">
    <location>
        <begin position="933"/>
        <end position="1062"/>
    </location>
</feature>
<dbReference type="PROSITE" id="PS51259">
    <property type="entry name" value="MHD2"/>
    <property type="match status" value="1"/>
</dbReference>
<evidence type="ECO:0000256" key="2">
    <source>
        <dbReference type="ARBA" id="ARBA00004603"/>
    </source>
</evidence>
<dbReference type="GO" id="GO:0005770">
    <property type="term" value="C:late endosome"/>
    <property type="evidence" value="ECO:0007669"/>
    <property type="project" value="UniProtKB-SubCell"/>
</dbReference>
<comment type="caution">
    <text evidence="11">The sequence shown here is derived from an EMBL/GenBank/DDBJ whole genome shotgun (WGS) entry which is preliminary data.</text>
</comment>
<feature type="compositionally biased region" description="Polar residues" evidence="7">
    <location>
        <begin position="1"/>
        <end position="29"/>
    </location>
</feature>
<dbReference type="SMART" id="SM00239">
    <property type="entry name" value="C2"/>
    <property type="match status" value="2"/>
</dbReference>
<feature type="domain" description="C2" evidence="8">
    <location>
        <begin position="1073"/>
        <end position="1201"/>
    </location>
</feature>
<evidence type="ECO:0000313" key="12">
    <source>
        <dbReference type="Proteomes" id="UP001159042"/>
    </source>
</evidence>
<dbReference type="Proteomes" id="UP001159042">
    <property type="component" value="Unassembled WGS sequence"/>
</dbReference>
<evidence type="ECO:0000259" key="8">
    <source>
        <dbReference type="PROSITE" id="PS50004"/>
    </source>
</evidence>
<sequence>FSLSRTDTSETSTVPVSGSRSNSGDSNTPGFPKVVPTPGASALVQRRRSTLECLAPTPPVRRPGSFRQRSPKAAPPERSGTFCCRRLSWPEIDHQVRSGVQEIDGSYFESFTALAWKQENQRQSVLKTAEASASDPPPQEPELGITPIDYSASQNEKDKLYVEMLYTIANTVGAPAPGGQYAHYKEDLYLYGQRAFGMPPDRHYRMLHVAGEEQPPIVVLSVVVIEAEGLEAKDANGFSDPYCMLGIQPMAAPSSPQPLTPNRTLSDACMPGQDGQPGNHEKLRKHHSFKLSFKRKDGRVREQRDSLGGALPAKFIRATSVKPHTLNPKWNEKFRFDIDDINSDSLHLDIWDHDDESSVLEAVSKLNEVRGVRGLGRFFKQVCQSARQSSQDDFLGCVTIPLQDIPSTGLEGWFKLEARSQRSSVQGRIRLKIWLSTRENRGVSEEDNWTELTQHENLYATFVDYELRNWGRETWTWNGDLPGPALTILHQHAVQGDLTELQTALARFVAAARIYLKYPLDPRWVLQLLTDIENAWMNFTLTREEEMWLAEKFTAMQERWLQQLRHHRQLFPALHPPSLARLEYVLRCLAYMSNMKAFWKCCPFNKEIRGEIVASLRKGTPEWFSALRASVMPSDEYDASFVDFCSEVYVQLKHGLSHYHPLFEGTNGIPYFSVVFKQIDKLMADEVICFLNQNEHPDAAYSRLTFAVYLEVKDLATFNQNLPMGGDHRLLLPRCHEWFEPSVSCWLNICKAKALQRVRTAVDLQKPCEGDKLVKHSSSAVDVVAMFCQLRDFWRLLQWPKAHSVMLLSQLLDCICSAALLYADMTYQGLMETGYFDRLGPFKICDEMCIAANNLEYVYKFVSLLENYFDFVTLESIASEVPVATLMNQLDSTLSQFLVRVMDILKRVGPQMQEALRKAMFHVAWSPDTLPTNEAVEPLFDYLHTHLQTLNMALLPQNFHKVLYEVRETSNLNLKGTHFIVLQVWEYTLAELNYQMDGGASSEEMPAMFHDRLHSALELMVEFFHAEGQALSLDILHSATYCQIEQRLQYHRTDTESLIEIFYGQRLQEQLSITSSPYGNLAVRAYFNHDSLCVEVLHARDIIPLDPNGFSDPFVIIELLPHRVFPHCNEQQTNVHKKTLHPIFDECFEFSVSLEQCRSLGAMIAFTVMDHDVLTANDFAGEAFLSLGSIPGVADTGPGVDNFHGLKPVELVLMQQHQKNHPILQILESRTGDRLAAEFVKKQKQRFAIK</sequence>
<dbReference type="PROSITE" id="PS51258">
    <property type="entry name" value="MHD1"/>
    <property type="match status" value="1"/>
</dbReference>
<dbReference type="InterPro" id="IPR052095">
    <property type="entry name" value="UNC-13_domain"/>
</dbReference>
<name>A0AAV8WE82_9CUCU</name>
<evidence type="ECO:0000259" key="9">
    <source>
        <dbReference type="PROSITE" id="PS51258"/>
    </source>
</evidence>
<dbReference type="InterPro" id="IPR014772">
    <property type="entry name" value="Munc13_dom-2"/>
</dbReference>
<comment type="subcellular location">
    <subcellularLocation>
        <location evidence="1">Cytoplasm</location>
    </subcellularLocation>
    <subcellularLocation>
        <location evidence="2">Late endosome</location>
    </subcellularLocation>
</comment>
<dbReference type="PROSITE" id="PS50004">
    <property type="entry name" value="C2"/>
    <property type="match status" value="2"/>
</dbReference>
<feature type="domain" description="MHD1" evidence="9">
    <location>
        <begin position="706"/>
        <end position="826"/>
    </location>
</feature>
<feature type="region of interest" description="Disordered" evidence="7">
    <location>
        <begin position="126"/>
        <end position="149"/>
    </location>
</feature>
<evidence type="ECO:0000256" key="7">
    <source>
        <dbReference type="SAM" id="MobiDB-lite"/>
    </source>
</evidence>
<dbReference type="AlphaFoldDB" id="A0AAV8WE82"/>
<proteinExistence type="inferred from homology"/>
<keyword evidence="4" id="KW-0268">Exocytosis</keyword>
<evidence type="ECO:0000256" key="5">
    <source>
        <dbReference type="ARBA" id="ARBA00022490"/>
    </source>
</evidence>
<dbReference type="GO" id="GO:0006887">
    <property type="term" value="P:exocytosis"/>
    <property type="evidence" value="ECO:0007669"/>
    <property type="project" value="UniProtKB-KW"/>
</dbReference>
<keyword evidence="5" id="KW-0963">Cytoplasm</keyword>
<dbReference type="GO" id="GO:0099503">
    <property type="term" value="C:secretory vesicle"/>
    <property type="evidence" value="ECO:0007669"/>
    <property type="project" value="TreeGrafter"/>
</dbReference>
<gene>
    <name evidence="11" type="ORF">NQ315_000799</name>
</gene>
<evidence type="ECO:0000259" key="10">
    <source>
        <dbReference type="PROSITE" id="PS51259"/>
    </source>
</evidence>
<dbReference type="EMBL" id="JANEYG010000002">
    <property type="protein sequence ID" value="KAJ8924648.1"/>
    <property type="molecule type" value="Genomic_DNA"/>
</dbReference>
<keyword evidence="6" id="KW-0967">Endosome</keyword>
<dbReference type="PANTHER" id="PTHR45999">
    <property type="entry name" value="UNC-13-4A, ISOFORM B"/>
    <property type="match status" value="1"/>
</dbReference>
<evidence type="ECO:0000256" key="3">
    <source>
        <dbReference type="ARBA" id="ARBA00005823"/>
    </source>
</evidence>
<organism evidence="11 12">
    <name type="scientific">Exocentrus adspersus</name>
    <dbReference type="NCBI Taxonomy" id="1586481"/>
    <lineage>
        <taxon>Eukaryota</taxon>
        <taxon>Metazoa</taxon>
        <taxon>Ecdysozoa</taxon>
        <taxon>Arthropoda</taxon>
        <taxon>Hexapoda</taxon>
        <taxon>Insecta</taxon>
        <taxon>Pterygota</taxon>
        <taxon>Neoptera</taxon>
        <taxon>Endopterygota</taxon>
        <taxon>Coleoptera</taxon>
        <taxon>Polyphaga</taxon>
        <taxon>Cucujiformia</taxon>
        <taxon>Chrysomeloidea</taxon>
        <taxon>Cerambycidae</taxon>
        <taxon>Lamiinae</taxon>
        <taxon>Acanthocinini</taxon>
        <taxon>Exocentrus</taxon>
    </lineage>
</organism>
<evidence type="ECO:0000256" key="4">
    <source>
        <dbReference type="ARBA" id="ARBA00022483"/>
    </source>
</evidence>
<evidence type="ECO:0000256" key="1">
    <source>
        <dbReference type="ARBA" id="ARBA00004496"/>
    </source>
</evidence>
<dbReference type="Pfam" id="PF00168">
    <property type="entry name" value="C2"/>
    <property type="match status" value="4"/>
</dbReference>
<dbReference type="Gene3D" id="2.60.40.150">
    <property type="entry name" value="C2 domain"/>
    <property type="match status" value="2"/>
</dbReference>
<feature type="region of interest" description="Disordered" evidence="7">
    <location>
        <begin position="1"/>
        <end position="80"/>
    </location>
</feature>
<feature type="non-terminal residue" evidence="11">
    <location>
        <position position="1"/>
    </location>
</feature>
<dbReference type="InterPro" id="IPR000008">
    <property type="entry name" value="C2_dom"/>
</dbReference>
<accession>A0AAV8WE82</accession>
<feature type="domain" description="C2" evidence="8">
    <location>
        <begin position="199"/>
        <end position="414"/>
    </location>
</feature>
<dbReference type="PANTHER" id="PTHR45999:SF4">
    <property type="entry name" value="UNC-13-4A, ISOFORM B"/>
    <property type="match status" value="1"/>
</dbReference>
<evidence type="ECO:0000256" key="6">
    <source>
        <dbReference type="ARBA" id="ARBA00022753"/>
    </source>
</evidence>
<dbReference type="InterPro" id="IPR035892">
    <property type="entry name" value="C2_domain_sf"/>
</dbReference>
<dbReference type="CDD" id="cd08676">
    <property type="entry name" value="C2A_Munc13-like"/>
    <property type="match status" value="1"/>
</dbReference>
<dbReference type="CDD" id="cd04009">
    <property type="entry name" value="C2B_Munc13-like"/>
    <property type="match status" value="1"/>
</dbReference>
<protein>
    <recommendedName>
        <fullName evidence="13">BAI1-associated protein 3</fullName>
    </recommendedName>
</protein>
<reference evidence="11 12" key="1">
    <citation type="journal article" date="2023" name="Insect Mol. Biol.">
        <title>Genome sequencing provides insights into the evolution of gene families encoding plant cell wall-degrading enzymes in longhorned beetles.</title>
        <authorList>
            <person name="Shin N.R."/>
            <person name="Okamura Y."/>
            <person name="Kirsch R."/>
            <person name="Pauchet Y."/>
        </authorList>
    </citation>
    <scope>NUCLEOTIDE SEQUENCE [LARGE SCALE GENOMIC DNA]</scope>
    <source>
        <strain evidence="11">EAD_L_NR</strain>
    </source>
</reference>
<dbReference type="Gene3D" id="1.10.357.50">
    <property type="match status" value="1"/>
</dbReference>
<dbReference type="InterPro" id="IPR014770">
    <property type="entry name" value="Munc13_1"/>
</dbReference>
<dbReference type="SUPFAM" id="SSF49562">
    <property type="entry name" value="C2 domain (Calcium/lipid-binding domain, CaLB)"/>
    <property type="match status" value="2"/>
</dbReference>
<evidence type="ECO:0008006" key="13">
    <source>
        <dbReference type="Google" id="ProtNLM"/>
    </source>
</evidence>
<comment type="similarity">
    <text evidence="3">Belongs to the unc-13 family.</text>
</comment>